<gene>
    <name evidence="7" type="ORF">Vretimale_481</name>
</gene>
<reference evidence="7" key="1">
    <citation type="journal article" date="2021" name="Proc. Natl. Acad. Sci. U.S.A.">
        <title>Three genomes in the algal genus Volvox reveal the fate of a haploid sex-determining region after a transition to homothallism.</title>
        <authorList>
            <person name="Yamamoto K."/>
            <person name="Hamaji T."/>
            <person name="Kawai-Toyooka H."/>
            <person name="Matsuzaki R."/>
            <person name="Takahashi F."/>
            <person name="Nishimura Y."/>
            <person name="Kawachi M."/>
            <person name="Noguchi H."/>
            <person name="Minakuchi Y."/>
            <person name="Umen J.G."/>
            <person name="Toyoda A."/>
            <person name="Nozaki H."/>
        </authorList>
    </citation>
    <scope>NUCLEOTIDE SEQUENCE</scope>
    <source>
        <strain evidence="7">NIES-3785</strain>
    </source>
</reference>
<organism evidence="7 8">
    <name type="scientific">Volvox reticuliferus</name>
    <dbReference type="NCBI Taxonomy" id="1737510"/>
    <lineage>
        <taxon>Eukaryota</taxon>
        <taxon>Viridiplantae</taxon>
        <taxon>Chlorophyta</taxon>
        <taxon>core chlorophytes</taxon>
        <taxon>Chlorophyceae</taxon>
        <taxon>CS clade</taxon>
        <taxon>Chlamydomonadales</taxon>
        <taxon>Volvocaceae</taxon>
        <taxon>Volvox</taxon>
    </lineage>
</organism>
<evidence type="ECO:0000256" key="4">
    <source>
        <dbReference type="ARBA" id="ARBA00023014"/>
    </source>
</evidence>
<dbReference type="InterPro" id="IPR036922">
    <property type="entry name" value="Rieske_2Fe-2S_sf"/>
</dbReference>
<proteinExistence type="predicted"/>
<evidence type="ECO:0000259" key="6">
    <source>
        <dbReference type="PROSITE" id="PS51296"/>
    </source>
</evidence>
<keyword evidence="5" id="KW-0472">Membrane</keyword>
<dbReference type="SUPFAM" id="SSF50022">
    <property type="entry name" value="ISP domain"/>
    <property type="match status" value="1"/>
</dbReference>
<keyword evidence="3" id="KW-0408">Iron</keyword>
<evidence type="ECO:0000256" key="3">
    <source>
        <dbReference type="ARBA" id="ARBA00023004"/>
    </source>
</evidence>
<dbReference type="Gene3D" id="2.102.10.10">
    <property type="entry name" value="Rieske [2Fe-2S] iron-sulphur domain"/>
    <property type="match status" value="1"/>
</dbReference>
<dbReference type="AlphaFoldDB" id="A0A8J4FXC0"/>
<dbReference type="PROSITE" id="PS51296">
    <property type="entry name" value="RIESKE"/>
    <property type="match status" value="1"/>
</dbReference>
<feature type="domain" description="Rieske" evidence="6">
    <location>
        <begin position="63"/>
        <end position="117"/>
    </location>
</feature>
<keyword evidence="4" id="KW-0411">Iron-sulfur</keyword>
<keyword evidence="5" id="KW-0812">Transmembrane</keyword>
<dbReference type="InterPro" id="IPR017941">
    <property type="entry name" value="Rieske_2Fe-2S"/>
</dbReference>
<keyword evidence="5" id="KW-1133">Transmembrane helix</keyword>
<evidence type="ECO:0000313" key="7">
    <source>
        <dbReference type="EMBL" id="GIL94212.1"/>
    </source>
</evidence>
<keyword evidence="1" id="KW-0001">2Fe-2S</keyword>
<name>A0A8J4FXC0_9CHLO</name>
<comment type="caution">
    <text evidence="7">The sequence shown here is derived from an EMBL/GenBank/DDBJ whole genome shotgun (WGS) entry which is preliminary data.</text>
</comment>
<dbReference type="GO" id="GO:0051537">
    <property type="term" value="F:2 iron, 2 sulfur cluster binding"/>
    <property type="evidence" value="ECO:0007669"/>
    <property type="project" value="UniProtKB-KW"/>
</dbReference>
<keyword evidence="2" id="KW-0479">Metal-binding</keyword>
<dbReference type="EMBL" id="BNCQ01000001">
    <property type="protein sequence ID" value="GIL94212.1"/>
    <property type="molecule type" value="Genomic_DNA"/>
</dbReference>
<dbReference type="GO" id="GO:0046872">
    <property type="term" value="F:metal ion binding"/>
    <property type="evidence" value="ECO:0007669"/>
    <property type="project" value="UniProtKB-KW"/>
</dbReference>
<feature type="transmembrane region" description="Helical" evidence="5">
    <location>
        <begin position="28"/>
        <end position="47"/>
    </location>
</feature>
<protein>
    <recommendedName>
        <fullName evidence="6">Rieske domain-containing protein</fullName>
    </recommendedName>
</protein>
<evidence type="ECO:0000256" key="2">
    <source>
        <dbReference type="ARBA" id="ARBA00022723"/>
    </source>
</evidence>
<dbReference type="Proteomes" id="UP000722791">
    <property type="component" value="Unassembled WGS sequence"/>
</dbReference>
<evidence type="ECO:0000313" key="8">
    <source>
        <dbReference type="Proteomes" id="UP000722791"/>
    </source>
</evidence>
<sequence length="117" mass="13138">MDYKYRAGPPQKVRSAQFPLFQCTFNRLLQYASGLALYFSTVGLALLKHVVPRSLQDVVGLLAPRSVERSLKPGEGRVAQHGLLKKAMYRHPDGTLHLYSALCTHLGCCVEWNPLDR</sequence>
<evidence type="ECO:0000256" key="5">
    <source>
        <dbReference type="SAM" id="Phobius"/>
    </source>
</evidence>
<accession>A0A8J4FXC0</accession>
<evidence type="ECO:0000256" key="1">
    <source>
        <dbReference type="ARBA" id="ARBA00022714"/>
    </source>
</evidence>